<evidence type="ECO:0000313" key="9">
    <source>
        <dbReference type="Proteomes" id="UP001228171"/>
    </source>
</evidence>
<evidence type="ECO:0000256" key="3">
    <source>
        <dbReference type="ARBA" id="ARBA00022692"/>
    </source>
</evidence>
<organism evidence="8 9">
    <name type="scientific">Psychrobacter faecalis</name>
    <dbReference type="NCBI Taxonomy" id="180588"/>
    <lineage>
        <taxon>Bacteria</taxon>
        <taxon>Pseudomonadati</taxon>
        <taxon>Pseudomonadota</taxon>
        <taxon>Gammaproteobacteria</taxon>
        <taxon>Moraxellales</taxon>
        <taxon>Moraxellaceae</taxon>
        <taxon>Psychrobacter</taxon>
    </lineage>
</organism>
<keyword evidence="3 6" id="KW-0812">Transmembrane</keyword>
<evidence type="ECO:0000313" key="8">
    <source>
        <dbReference type="EMBL" id="MDP4545049.1"/>
    </source>
</evidence>
<evidence type="ECO:0000256" key="2">
    <source>
        <dbReference type="ARBA" id="ARBA00022475"/>
    </source>
</evidence>
<dbReference type="InterPro" id="IPR051449">
    <property type="entry name" value="ABC-2_transporter_component"/>
</dbReference>
<keyword evidence="4 6" id="KW-1133">Transmembrane helix</keyword>
<dbReference type="InterPro" id="IPR013525">
    <property type="entry name" value="ABC2_TM"/>
</dbReference>
<dbReference type="PANTHER" id="PTHR30294:SF46">
    <property type="entry name" value="ABC TRANSPORTER PERMEASE"/>
    <property type="match status" value="1"/>
</dbReference>
<accession>A0ABT9HGZ7</accession>
<feature type="transmembrane region" description="Helical" evidence="6">
    <location>
        <begin position="381"/>
        <end position="399"/>
    </location>
</feature>
<name>A0ABT9HGZ7_9GAMM</name>
<dbReference type="EMBL" id="JAVAJI010000012">
    <property type="protein sequence ID" value="MDP4545049.1"/>
    <property type="molecule type" value="Genomic_DNA"/>
</dbReference>
<evidence type="ECO:0000256" key="1">
    <source>
        <dbReference type="ARBA" id="ARBA00004651"/>
    </source>
</evidence>
<evidence type="ECO:0000259" key="7">
    <source>
        <dbReference type="Pfam" id="PF12698"/>
    </source>
</evidence>
<evidence type="ECO:0000256" key="6">
    <source>
        <dbReference type="SAM" id="Phobius"/>
    </source>
</evidence>
<keyword evidence="2" id="KW-1003">Cell membrane</keyword>
<reference evidence="8 9" key="1">
    <citation type="submission" date="2023-08" db="EMBL/GenBank/DDBJ databases">
        <authorList>
            <person name="Kumar R."/>
        </authorList>
    </citation>
    <scope>NUCLEOTIDE SEQUENCE [LARGE SCALE GENOMIC DNA]</scope>
    <source>
        <strain evidence="8 9">LUR13</strain>
    </source>
</reference>
<feature type="transmembrane region" description="Helical" evidence="6">
    <location>
        <begin position="218"/>
        <end position="244"/>
    </location>
</feature>
<dbReference type="Gene3D" id="3.40.1710.10">
    <property type="entry name" value="abc type-2 transporter like domain"/>
    <property type="match status" value="1"/>
</dbReference>
<keyword evidence="5 6" id="KW-0472">Membrane</keyword>
<comment type="caution">
    <text evidence="8">The sequence shown here is derived from an EMBL/GenBank/DDBJ whole genome shotgun (WGS) entry which is preliminary data.</text>
</comment>
<dbReference type="Proteomes" id="UP001228171">
    <property type="component" value="Unassembled WGS sequence"/>
</dbReference>
<keyword evidence="9" id="KW-1185">Reference proteome</keyword>
<feature type="transmembrane region" description="Helical" evidence="6">
    <location>
        <begin position="289"/>
        <end position="315"/>
    </location>
</feature>
<proteinExistence type="predicted"/>
<sequence>MVMTPKEPLSQENLIATKNQPSRAMLEAKTHSPSQKFFGSFLQTIKDVFSDKGVLLLLMIAPIIYGFFYPWPYSTEVVNHVPVGIVDQDNTNLSQTIVRYASASPQLDTKRFLNEQDAQEAIWSDDIAGYMIIPSGLEQQVLSGKAASISVLGNGGYFLLNKNVQMGFLQAVSTVSAGVEIKKSVAQGAYSATAAANTQAVPLRIIPLYNQTEGYGAYVVPAVAILILQQTLLMSTAMLIGTWYEQRRHAASIRGWLGRIAALSMFSFIIGCFYYGWTFELHHYPRGQNMLGSLLFLLLFCPTVATLGCVFGLWFRQRERSMQILIFSSLPMFFVSGYPWPANQLPEFLQIIRWVIPTTPGINTSVQLNQMGASVAQVATGFYALAGLWAFYFLLLLLFRWRTSQSKTAV</sequence>
<feature type="transmembrane region" description="Helical" evidence="6">
    <location>
        <begin position="256"/>
        <end position="277"/>
    </location>
</feature>
<feature type="transmembrane region" description="Helical" evidence="6">
    <location>
        <begin position="322"/>
        <end position="340"/>
    </location>
</feature>
<evidence type="ECO:0000256" key="5">
    <source>
        <dbReference type="ARBA" id="ARBA00023136"/>
    </source>
</evidence>
<protein>
    <submittedName>
        <fullName evidence="8">ABC transporter permease</fullName>
    </submittedName>
</protein>
<dbReference type="PANTHER" id="PTHR30294">
    <property type="entry name" value="MEMBRANE COMPONENT OF ABC TRANSPORTER YHHJ-RELATED"/>
    <property type="match status" value="1"/>
</dbReference>
<feature type="transmembrane region" description="Helical" evidence="6">
    <location>
        <begin position="53"/>
        <end position="71"/>
    </location>
</feature>
<feature type="domain" description="ABC-2 type transporter transmembrane" evidence="7">
    <location>
        <begin position="52"/>
        <end position="398"/>
    </location>
</feature>
<evidence type="ECO:0000256" key="4">
    <source>
        <dbReference type="ARBA" id="ARBA00022989"/>
    </source>
</evidence>
<gene>
    <name evidence="8" type="ORF">Q8P09_08175</name>
</gene>
<comment type="subcellular location">
    <subcellularLocation>
        <location evidence="1">Cell membrane</location>
        <topology evidence="1">Multi-pass membrane protein</topology>
    </subcellularLocation>
</comment>
<dbReference type="Pfam" id="PF12698">
    <property type="entry name" value="ABC2_membrane_3"/>
    <property type="match status" value="1"/>
</dbReference>